<keyword evidence="2 6" id="KW-0812">Transmembrane</keyword>
<dbReference type="Proteomes" id="UP000054007">
    <property type="component" value="Unassembled WGS sequence"/>
</dbReference>
<organism evidence="7 8">
    <name type="scientific">Cylindrobasidium torrendii FP15055 ss-10</name>
    <dbReference type="NCBI Taxonomy" id="1314674"/>
    <lineage>
        <taxon>Eukaryota</taxon>
        <taxon>Fungi</taxon>
        <taxon>Dikarya</taxon>
        <taxon>Basidiomycota</taxon>
        <taxon>Agaricomycotina</taxon>
        <taxon>Agaricomycetes</taxon>
        <taxon>Agaricomycetidae</taxon>
        <taxon>Agaricales</taxon>
        <taxon>Marasmiineae</taxon>
        <taxon>Physalacriaceae</taxon>
        <taxon>Cylindrobasidium</taxon>
    </lineage>
</organism>
<keyword evidence="3 6" id="KW-1133">Transmembrane helix</keyword>
<feature type="transmembrane region" description="Helical" evidence="6">
    <location>
        <begin position="247"/>
        <end position="271"/>
    </location>
</feature>
<accession>A0A0D7BTC2</accession>
<name>A0A0D7BTC2_9AGAR</name>
<protein>
    <recommendedName>
        <fullName evidence="9">EamA domain-containing protein</fullName>
    </recommendedName>
</protein>
<evidence type="ECO:0008006" key="9">
    <source>
        <dbReference type="Google" id="ProtNLM"/>
    </source>
</evidence>
<feature type="transmembrane region" description="Helical" evidence="6">
    <location>
        <begin position="65"/>
        <end position="84"/>
    </location>
</feature>
<evidence type="ECO:0000313" key="8">
    <source>
        <dbReference type="Proteomes" id="UP000054007"/>
    </source>
</evidence>
<feature type="transmembrane region" description="Helical" evidence="6">
    <location>
        <begin position="151"/>
        <end position="169"/>
    </location>
</feature>
<feature type="region of interest" description="Disordered" evidence="5">
    <location>
        <begin position="359"/>
        <end position="380"/>
    </location>
</feature>
<comment type="subcellular location">
    <subcellularLocation>
        <location evidence="1">Membrane</location>
        <topology evidence="1">Multi-pass membrane protein</topology>
    </subcellularLocation>
</comment>
<keyword evidence="4 6" id="KW-0472">Membrane</keyword>
<evidence type="ECO:0000256" key="1">
    <source>
        <dbReference type="ARBA" id="ARBA00004141"/>
    </source>
</evidence>
<feature type="transmembrane region" description="Helical" evidence="6">
    <location>
        <begin position="283"/>
        <end position="303"/>
    </location>
</feature>
<proteinExistence type="predicted"/>
<dbReference type="EMBL" id="KN880440">
    <property type="protein sequence ID" value="KIY72851.1"/>
    <property type="molecule type" value="Genomic_DNA"/>
</dbReference>
<reference evidence="7 8" key="1">
    <citation type="journal article" date="2015" name="Fungal Genet. Biol.">
        <title>Evolution of novel wood decay mechanisms in Agaricales revealed by the genome sequences of Fistulina hepatica and Cylindrobasidium torrendii.</title>
        <authorList>
            <person name="Floudas D."/>
            <person name="Held B.W."/>
            <person name="Riley R."/>
            <person name="Nagy L.G."/>
            <person name="Koehler G."/>
            <person name="Ransdell A.S."/>
            <person name="Younus H."/>
            <person name="Chow J."/>
            <person name="Chiniquy J."/>
            <person name="Lipzen A."/>
            <person name="Tritt A."/>
            <person name="Sun H."/>
            <person name="Haridas S."/>
            <person name="LaButti K."/>
            <person name="Ohm R.A."/>
            <person name="Kues U."/>
            <person name="Blanchette R.A."/>
            <person name="Grigoriev I.V."/>
            <person name="Minto R.E."/>
            <person name="Hibbett D.S."/>
        </authorList>
    </citation>
    <scope>NUCLEOTIDE SEQUENCE [LARGE SCALE GENOMIC DNA]</scope>
    <source>
        <strain evidence="7 8">FP15055 ss-10</strain>
    </source>
</reference>
<evidence type="ECO:0000256" key="3">
    <source>
        <dbReference type="ARBA" id="ARBA00022989"/>
    </source>
</evidence>
<dbReference type="PANTHER" id="PTHR23051:SF0">
    <property type="entry name" value="SOLUTE CARRIER FAMILY 35 MEMBER F5"/>
    <property type="match status" value="1"/>
</dbReference>
<sequence>MAVSTRAGSRSHSRSRLLQKMAPPNNSALKRDYMIGIALLLSVTLLWNASNFITADMFGTYNKPFLVTYLNTSAFSFYLIPVVVKRLWRKPTSLYHPLQPEPRHNPQLPSTTLPPLTLKETARLAASFCGLWFLANWAVNASLAFTSVPSATILSSMSGFFTLGIGRYFKVETLSSVKLVAVLISFGGVILVSLSDSNATPDLVAEDAVVRPLLGDMMALISAIFYALYVILLKVKIKSEERIDMQLFFGFVGFFNIVALWPVALVLNWTGVEALEWPGSGKVVMALVVNMFITWSSDYLYVISMLKTTPLVVTIGLSLTIPLAVIGDFILGNTVHSKVIVGAFFVFLGFVVVGSEGSESVEAEERDSTPRDSLDVPSYS</sequence>
<feature type="transmembrane region" description="Helical" evidence="6">
    <location>
        <begin position="176"/>
        <end position="194"/>
    </location>
</feature>
<evidence type="ECO:0000256" key="6">
    <source>
        <dbReference type="SAM" id="Phobius"/>
    </source>
</evidence>
<evidence type="ECO:0000256" key="4">
    <source>
        <dbReference type="ARBA" id="ARBA00023136"/>
    </source>
</evidence>
<evidence type="ECO:0000256" key="2">
    <source>
        <dbReference type="ARBA" id="ARBA00022692"/>
    </source>
</evidence>
<dbReference type="SUPFAM" id="SSF103481">
    <property type="entry name" value="Multidrug resistance efflux transporter EmrE"/>
    <property type="match status" value="1"/>
</dbReference>
<dbReference type="GO" id="GO:0000329">
    <property type="term" value="C:fungal-type vacuole membrane"/>
    <property type="evidence" value="ECO:0007669"/>
    <property type="project" value="TreeGrafter"/>
</dbReference>
<dbReference type="AlphaFoldDB" id="A0A0D7BTC2"/>
<dbReference type="InterPro" id="IPR037185">
    <property type="entry name" value="EmrE-like"/>
</dbReference>
<gene>
    <name evidence="7" type="ORF">CYLTODRAFT_367043</name>
</gene>
<evidence type="ECO:0000313" key="7">
    <source>
        <dbReference type="EMBL" id="KIY72851.1"/>
    </source>
</evidence>
<keyword evidence="8" id="KW-1185">Reference proteome</keyword>
<dbReference type="OrthoDB" id="1436450at2759"/>
<feature type="region of interest" description="Disordered" evidence="5">
    <location>
        <begin position="1"/>
        <end position="21"/>
    </location>
</feature>
<dbReference type="PANTHER" id="PTHR23051">
    <property type="entry name" value="SOLUTE CARRIER FAMILY 35, MEMBER F5"/>
    <property type="match status" value="1"/>
</dbReference>
<evidence type="ECO:0000256" key="5">
    <source>
        <dbReference type="SAM" id="MobiDB-lite"/>
    </source>
</evidence>
<feature type="transmembrane region" description="Helical" evidence="6">
    <location>
        <begin position="124"/>
        <end position="145"/>
    </location>
</feature>
<feature type="transmembrane region" description="Helical" evidence="6">
    <location>
        <begin position="214"/>
        <end position="235"/>
    </location>
</feature>
<feature type="transmembrane region" description="Helical" evidence="6">
    <location>
        <begin position="310"/>
        <end position="331"/>
    </location>
</feature>